<evidence type="ECO:0000313" key="3">
    <source>
        <dbReference type="Proteomes" id="UP001595616"/>
    </source>
</evidence>
<reference evidence="3" key="1">
    <citation type="journal article" date="2019" name="Int. J. Syst. Evol. Microbiol.">
        <title>The Global Catalogue of Microorganisms (GCM) 10K type strain sequencing project: providing services to taxonomists for standard genome sequencing and annotation.</title>
        <authorList>
            <consortium name="The Broad Institute Genomics Platform"/>
            <consortium name="The Broad Institute Genome Sequencing Center for Infectious Disease"/>
            <person name="Wu L."/>
            <person name="Ma J."/>
        </authorList>
    </citation>
    <scope>NUCLEOTIDE SEQUENCE [LARGE SCALE GENOMIC DNA]</scope>
    <source>
        <strain evidence="3">CECT 7956</strain>
    </source>
</reference>
<keyword evidence="1" id="KW-0732">Signal</keyword>
<accession>A0ABV7YWG4</accession>
<evidence type="ECO:0000313" key="2">
    <source>
        <dbReference type="EMBL" id="MFC3810655.1"/>
    </source>
</evidence>
<keyword evidence="3" id="KW-1185">Reference proteome</keyword>
<evidence type="ECO:0008006" key="4">
    <source>
        <dbReference type="Google" id="ProtNLM"/>
    </source>
</evidence>
<dbReference type="Proteomes" id="UP001595616">
    <property type="component" value="Unassembled WGS sequence"/>
</dbReference>
<evidence type="ECO:0000256" key="1">
    <source>
        <dbReference type="SAM" id="SignalP"/>
    </source>
</evidence>
<feature type="signal peptide" evidence="1">
    <location>
        <begin position="1"/>
        <end position="20"/>
    </location>
</feature>
<protein>
    <recommendedName>
        <fullName evidence="4">Outer membrane protein beta-barrel domain-containing protein</fullName>
    </recommendedName>
</protein>
<feature type="chain" id="PRO_5047184971" description="Outer membrane protein beta-barrel domain-containing protein" evidence="1">
    <location>
        <begin position="21"/>
        <end position="284"/>
    </location>
</feature>
<proteinExistence type="predicted"/>
<dbReference type="RefSeq" id="WP_379836955.1">
    <property type="nucleotide sequence ID" value="NZ_JBHRYQ010000001.1"/>
</dbReference>
<comment type="caution">
    <text evidence="2">The sequence shown here is derived from an EMBL/GenBank/DDBJ whole genome shotgun (WGS) entry which is preliminary data.</text>
</comment>
<organism evidence="2 3">
    <name type="scientific">Lacihabitans lacunae</name>
    <dbReference type="NCBI Taxonomy" id="1028214"/>
    <lineage>
        <taxon>Bacteria</taxon>
        <taxon>Pseudomonadati</taxon>
        <taxon>Bacteroidota</taxon>
        <taxon>Cytophagia</taxon>
        <taxon>Cytophagales</taxon>
        <taxon>Leadbetterellaceae</taxon>
        <taxon>Lacihabitans</taxon>
    </lineage>
</organism>
<gene>
    <name evidence="2" type="ORF">ACFOOI_08320</name>
</gene>
<name>A0ABV7YWG4_9BACT</name>
<dbReference type="EMBL" id="JBHRYQ010000001">
    <property type="protein sequence ID" value="MFC3810655.1"/>
    <property type="molecule type" value="Genomic_DNA"/>
</dbReference>
<sequence>MKKNILLIFYFSLCSMFTFGQESPYYQLPKNRKTDAEALTFPNLKPFVLKYYISASGGFKKNLTKLKTNDDSPNIDTNSPLLLNWEMAIGQNRNNDYFWEIGLVQNYTKLTTSFQNVYINRSPLSFTSDINSYYIPLRVKKRLFYIDKVARTTMLNIGTGVILPFATKKITTRSNDINFNPTRNPTPDEIIRLKYNINPYLSKVGFEAQLDLRGKVTERLEVSLNSKYVFIPQNKFYHEILIGNYDGTQNEYKHILKNSIFQFGVQVQLNSPMFIKYTDDIAEK</sequence>